<evidence type="ECO:0000259" key="5">
    <source>
        <dbReference type="PROSITE" id="PS50977"/>
    </source>
</evidence>
<name>E0XYH9_9SPHN</name>
<dbReference type="FunFam" id="1.10.10.60:FF:000141">
    <property type="entry name" value="TetR family transcriptional regulator"/>
    <property type="match status" value="1"/>
</dbReference>
<dbReference type="GO" id="GO:0000976">
    <property type="term" value="F:transcription cis-regulatory region binding"/>
    <property type="evidence" value="ECO:0007669"/>
    <property type="project" value="TreeGrafter"/>
</dbReference>
<organism evidence="6">
    <name type="scientific">uncultured Sphingomonadales bacterium HF0500_24B12</name>
    <dbReference type="NCBI Taxonomy" id="710993"/>
    <lineage>
        <taxon>Bacteria</taxon>
        <taxon>Pseudomonadati</taxon>
        <taxon>Pseudomonadota</taxon>
        <taxon>Alphaproteobacteria</taxon>
        <taxon>Sphingomonadales</taxon>
        <taxon>environmental samples</taxon>
    </lineage>
</organism>
<feature type="domain" description="HTH tetR-type" evidence="5">
    <location>
        <begin position="19"/>
        <end position="79"/>
    </location>
</feature>
<keyword evidence="3" id="KW-0804">Transcription</keyword>
<dbReference type="Pfam" id="PF00440">
    <property type="entry name" value="TetR_N"/>
    <property type="match status" value="1"/>
</dbReference>
<keyword evidence="2 4" id="KW-0238">DNA-binding</keyword>
<dbReference type="Gene3D" id="1.10.357.10">
    <property type="entry name" value="Tetracycline Repressor, domain 2"/>
    <property type="match status" value="1"/>
</dbReference>
<dbReference type="Gene3D" id="1.10.10.60">
    <property type="entry name" value="Homeodomain-like"/>
    <property type="match status" value="1"/>
</dbReference>
<dbReference type="SUPFAM" id="SSF48498">
    <property type="entry name" value="Tetracyclin repressor-like, C-terminal domain"/>
    <property type="match status" value="1"/>
</dbReference>
<protein>
    <submittedName>
        <fullName evidence="6">Transcriptional regulator</fullName>
    </submittedName>
</protein>
<dbReference type="Pfam" id="PF14246">
    <property type="entry name" value="TetR_C_7"/>
    <property type="match status" value="1"/>
</dbReference>
<proteinExistence type="predicted"/>
<dbReference type="PANTHER" id="PTHR30055">
    <property type="entry name" value="HTH-TYPE TRANSCRIPTIONAL REGULATOR RUTR"/>
    <property type="match status" value="1"/>
</dbReference>
<dbReference type="GO" id="GO:0003700">
    <property type="term" value="F:DNA-binding transcription factor activity"/>
    <property type="evidence" value="ECO:0007669"/>
    <property type="project" value="TreeGrafter"/>
</dbReference>
<dbReference type="AlphaFoldDB" id="E0XYH9"/>
<evidence type="ECO:0000256" key="3">
    <source>
        <dbReference type="ARBA" id="ARBA00023163"/>
    </source>
</evidence>
<dbReference type="InterPro" id="IPR050109">
    <property type="entry name" value="HTH-type_TetR-like_transc_reg"/>
</dbReference>
<keyword evidence="1" id="KW-0805">Transcription regulation</keyword>
<reference evidence="6" key="1">
    <citation type="journal article" date="2011" name="Environ. Microbiol.">
        <title>Time-series analyses of Monterey Bay coastal microbial picoplankton using a 'genome proxy' microarray.</title>
        <authorList>
            <person name="Rich V.I."/>
            <person name="Pham V.D."/>
            <person name="Eppley J."/>
            <person name="Shi Y."/>
            <person name="DeLong E.F."/>
        </authorList>
    </citation>
    <scope>NUCLEOTIDE SEQUENCE</scope>
</reference>
<accession>E0XYH9</accession>
<evidence type="ECO:0000256" key="4">
    <source>
        <dbReference type="PROSITE-ProRule" id="PRU00335"/>
    </source>
</evidence>
<evidence type="ECO:0000256" key="2">
    <source>
        <dbReference type="ARBA" id="ARBA00023125"/>
    </source>
</evidence>
<feature type="DNA-binding region" description="H-T-H motif" evidence="4">
    <location>
        <begin position="42"/>
        <end position="61"/>
    </location>
</feature>
<dbReference type="PRINTS" id="PR00455">
    <property type="entry name" value="HTHTETR"/>
</dbReference>
<dbReference type="InterPro" id="IPR001647">
    <property type="entry name" value="HTH_TetR"/>
</dbReference>
<dbReference type="InterPro" id="IPR036271">
    <property type="entry name" value="Tet_transcr_reg_TetR-rel_C_sf"/>
</dbReference>
<dbReference type="PROSITE" id="PS50977">
    <property type="entry name" value="HTH_TETR_2"/>
    <property type="match status" value="1"/>
</dbReference>
<dbReference type="EMBL" id="GU474922">
    <property type="protein sequence ID" value="ADI19470.1"/>
    <property type="molecule type" value="Genomic_DNA"/>
</dbReference>
<dbReference type="SUPFAM" id="SSF46689">
    <property type="entry name" value="Homeodomain-like"/>
    <property type="match status" value="1"/>
</dbReference>
<evidence type="ECO:0000256" key="1">
    <source>
        <dbReference type="ARBA" id="ARBA00023015"/>
    </source>
</evidence>
<sequence length="217" mass="23505">MSSDETGSMPVRAGRPASKTKRKAIVDAAVASFFDRGYAATSIEQVAAVAGVSKVTVYNQFGDKRGLFTAAVEQECERIRGYFTVPTVPNGTLRERLTEIGKAMVTFLSRPEMVQFERRIAAETELDPAVGATFLAAGPHRMKEAFAALLTSLTQAGDISVDDPELAAEQFAAMCKGMGDLERRFGMARDERRDAERIDGAVDVFCRAYAIGDSCSK</sequence>
<dbReference type="InterPro" id="IPR039536">
    <property type="entry name" value="TetR_C_Proteobacteria"/>
</dbReference>
<dbReference type="PANTHER" id="PTHR30055:SF146">
    <property type="entry name" value="HTH-TYPE TRANSCRIPTIONAL DUAL REGULATOR CECR"/>
    <property type="match status" value="1"/>
</dbReference>
<evidence type="ECO:0000313" key="6">
    <source>
        <dbReference type="EMBL" id="ADI19470.1"/>
    </source>
</evidence>
<dbReference type="InterPro" id="IPR009057">
    <property type="entry name" value="Homeodomain-like_sf"/>
</dbReference>